<evidence type="ECO:0000256" key="11">
    <source>
        <dbReference type="RuleBase" id="RU363000"/>
    </source>
</evidence>
<evidence type="ECO:0000313" key="14">
    <source>
        <dbReference type="EMBL" id="KIO08982.1"/>
    </source>
</evidence>
<keyword evidence="6 11" id="KW-1133">Transmembrane helix</keyword>
<evidence type="ECO:0000256" key="6">
    <source>
        <dbReference type="ARBA" id="ARBA00022989"/>
    </source>
</evidence>
<feature type="non-terminal residue" evidence="14">
    <location>
        <position position="1"/>
    </location>
</feature>
<evidence type="ECO:0000256" key="7">
    <source>
        <dbReference type="ARBA" id="ARBA00023054"/>
    </source>
</evidence>
<feature type="region of interest" description="Disordered" evidence="13">
    <location>
        <begin position="86"/>
        <end position="121"/>
    </location>
</feature>
<sequence length="621" mass="69904">KSVVRKFLFYSVAGTSAFYIGSTFVSYESPQYREFFSRNVPLGEALVEYGAKHGWDEITIQNIVISTVDAVKYVSDFVQKQLGYRPSEDAATKDTPKEAAQPVRERAKDAHQESKGHVKSLATALKTSVERSDDHGTPEARKPTATARYMAVKFAEELEDLIRKAEEALEKKYPELEPEVTAAVDQPKATEVELVIVPESKDKNIYEVPLPIGFEPPPGYVRPRPQKPKDTPSPPTEHAPTPLPLVAPAVSDVAVSEPVVSHLAHTIDNLASYLNSTPAAAEKAKDVLETAKVDLRDLASRIERIKEEEQHQLERKLDEQAREYNTKLLELEIEAQDKLDLQQEDFRKFVEEERVKYAQAYREKLANELKTQTELINERLKEEVIAQGIEMQRRWIREVKVKVEEERGGRLARLEELATNLKRLERLALDNSSYLDENIRVHALWTAVRAMQTAVDASVRKPFREELRVLRHVAVAKDDPVLSTALDSIEKTDIPDVGVEPLVDLTSWFTTSVAPRVSSVALVPDRNAGVLSHLASHLLTSFTFRKHGLTPGNDVLSVLARAEYYLNDKDLDSAARELNQLTGTAKELLHDWLEAARRRLEVQQALEVIQTEAILASLLVV</sequence>
<feature type="region of interest" description="Disordered" evidence="13">
    <location>
        <begin position="216"/>
        <end position="241"/>
    </location>
</feature>
<dbReference type="GO" id="GO:0042407">
    <property type="term" value="P:cristae formation"/>
    <property type="evidence" value="ECO:0007669"/>
    <property type="project" value="TreeGrafter"/>
</dbReference>
<feature type="compositionally biased region" description="Pro residues" evidence="13">
    <location>
        <begin position="231"/>
        <end position="241"/>
    </location>
</feature>
<dbReference type="PANTHER" id="PTHR15415:SF7">
    <property type="entry name" value="MICOS COMPLEX SUBUNIT MIC60"/>
    <property type="match status" value="1"/>
</dbReference>
<keyword evidence="5 11" id="KW-0999">Mitochondrion inner membrane</keyword>
<keyword evidence="7 12" id="KW-0175">Coiled coil</keyword>
<evidence type="ECO:0000256" key="12">
    <source>
        <dbReference type="SAM" id="Coils"/>
    </source>
</evidence>
<evidence type="ECO:0000256" key="8">
    <source>
        <dbReference type="ARBA" id="ARBA00023128"/>
    </source>
</evidence>
<evidence type="ECO:0000256" key="13">
    <source>
        <dbReference type="SAM" id="MobiDB-lite"/>
    </source>
</evidence>
<comment type="subunit">
    <text evidence="11">Component of the mitochondrial contact site and cristae organizing system (MICOS) complex.</text>
</comment>
<dbReference type="FunCoup" id="A0A0C3KHB2">
    <property type="interactions" value="110"/>
</dbReference>
<proteinExistence type="inferred from homology"/>
<comment type="similarity">
    <text evidence="2 11">Belongs to the MICOS complex subunit Mic60 family.</text>
</comment>
<evidence type="ECO:0000256" key="1">
    <source>
        <dbReference type="ARBA" id="ARBA00004434"/>
    </source>
</evidence>
<dbReference type="AlphaFoldDB" id="A0A0C3KHB2"/>
<feature type="transmembrane region" description="Helical" evidence="11">
    <location>
        <begin position="7"/>
        <end position="27"/>
    </location>
</feature>
<organism evidence="14 15">
    <name type="scientific">Pisolithus tinctorius Marx 270</name>
    <dbReference type="NCBI Taxonomy" id="870435"/>
    <lineage>
        <taxon>Eukaryota</taxon>
        <taxon>Fungi</taxon>
        <taxon>Dikarya</taxon>
        <taxon>Basidiomycota</taxon>
        <taxon>Agaricomycotina</taxon>
        <taxon>Agaricomycetes</taxon>
        <taxon>Agaricomycetidae</taxon>
        <taxon>Boletales</taxon>
        <taxon>Sclerodermatineae</taxon>
        <taxon>Pisolithaceae</taxon>
        <taxon>Pisolithus</taxon>
    </lineage>
</organism>
<dbReference type="InterPro" id="IPR019133">
    <property type="entry name" value="MIC60"/>
</dbReference>
<evidence type="ECO:0000256" key="3">
    <source>
        <dbReference type="ARBA" id="ARBA00018116"/>
    </source>
</evidence>
<keyword evidence="15" id="KW-1185">Reference proteome</keyword>
<keyword evidence="4 11" id="KW-0812">Transmembrane</keyword>
<keyword evidence="8 11" id="KW-0496">Mitochondrion</keyword>
<reference evidence="15" key="2">
    <citation type="submission" date="2015-01" db="EMBL/GenBank/DDBJ databases">
        <title>Evolutionary Origins and Diversification of the Mycorrhizal Mutualists.</title>
        <authorList>
            <consortium name="DOE Joint Genome Institute"/>
            <consortium name="Mycorrhizal Genomics Consortium"/>
            <person name="Kohler A."/>
            <person name="Kuo A."/>
            <person name="Nagy L.G."/>
            <person name="Floudas D."/>
            <person name="Copeland A."/>
            <person name="Barry K.W."/>
            <person name="Cichocki N."/>
            <person name="Veneault-Fourrey C."/>
            <person name="LaButti K."/>
            <person name="Lindquist E.A."/>
            <person name="Lipzen A."/>
            <person name="Lundell T."/>
            <person name="Morin E."/>
            <person name="Murat C."/>
            <person name="Riley R."/>
            <person name="Ohm R."/>
            <person name="Sun H."/>
            <person name="Tunlid A."/>
            <person name="Henrissat B."/>
            <person name="Grigoriev I.V."/>
            <person name="Hibbett D.S."/>
            <person name="Martin F."/>
        </authorList>
    </citation>
    <scope>NUCLEOTIDE SEQUENCE [LARGE SCALE GENOMIC DNA]</scope>
    <source>
        <strain evidence="15">Marx 270</strain>
    </source>
</reference>
<accession>A0A0C3KHB2</accession>
<dbReference type="EMBL" id="KN831955">
    <property type="protein sequence ID" value="KIO08982.1"/>
    <property type="molecule type" value="Genomic_DNA"/>
</dbReference>
<dbReference type="PANTHER" id="PTHR15415">
    <property type="entry name" value="MITOFILIN"/>
    <property type="match status" value="1"/>
</dbReference>
<keyword evidence="9 11" id="KW-0472">Membrane</keyword>
<dbReference type="GO" id="GO:0061617">
    <property type="term" value="C:MICOS complex"/>
    <property type="evidence" value="ECO:0007669"/>
    <property type="project" value="TreeGrafter"/>
</dbReference>
<feature type="compositionally biased region" description="Basic and acidic residues" evidence="13">
    <location>
        <begin position="86"/>
        <end position="116"/>
    </location>
</feature>
<evidence type="ECO:0000256" key="4">
    <source>
        <dbReference type="ARBA" id="ARBA00022692"/>
    </source>
</evidence>
<comment type="function">
    <text evidence="10">Component of the MICOS complex, a large protein complex of the mitochondrial inner membrane that plays crucial roles in the maintenance of crista junctions, inner membrane architecture, and formation of contact sites to the outer membrane. Plays a role in keeping cristae membranes connected to the inner boundary membrane. Also promotes protein import via the mitochondrial intermembrane space assembly (MIA) pathway.</text>
</comment>
<gene>
    <name evidence="14" type="ORF">M404DRAFT_132411</name>
</gene>
<reference evidence="14 15" key="1">
    <citation type="submission" date="2014-04" db="EMBL/GenBank/DDBJ databases">
        <authorList>
            <consortium name="DOE Joint Genome Institute"/>
            <person name="Kuo A."/>
            <person name="Kohler A."/>
            <person name="Costa M.D."/>
            <person name="Nagy L.G."/>
            <person name="Floudas D."/>
            <person name="Copeland A."/>
            <person name="Barry K.W."/>
            <person name="Cichocki N."/>
            <person name="Veneault-Fourrey C."/>
            <person name="LaButti K."/>
            <person name="Lindquist E.A."/>
            <person name="Lipzen A."/>
            <person name="Lundell T."/>
            <person name="Morin E."/>
            <person name="Murat C."/>
            <person name="Sun H."/>
            <person name="Tunlid A."/>
            <person name="Henrissat B."/>
            <person name="Grigoriev I.V."/>
            <person name="Hibbett D.S."/>
            <person name="Martin F."/>
            <person name="Nordberg H.P."/>
            <person name="Cantor M.N."/>
            <person name="Hua S.X."/>
        </authorList>
    </citation>
    <scope>NUCLEOTIDE SEQUENCE [LARGE SCALE GENOMIC DNA]</scope>
    <source>
        <strain evidence="14 15">Marx 270</strain>
    </source>
</reference>
<feature type="coiled-coil region" evidence="12">
    <location>
        <begin position="281"/>
        <end position="334"/>
    </location>
</feature>
<evidence type="ECO:0000256" key="5">
    <source>
        <dbReference type="ARBA" id="ARBA00022792"/>
    </source>
</evidence>
<dbReference type="STRING" id="870435.A0A0C3KHB2"/>
<evidence type="ECO:0000256" key="9">
    <source>
        <dbReference type="ARBA" id="ARBA00023136"/>
    </source>
</evidence>
<protein>
    <recommendedName>
        <fullName evidence="3 11">MICOS complex subunit MIC60</fullName>
    </recommendedName>
    <alternativeName>
        <fullName evidence="11">Mitofilin</fullName>
    </alternativeName>
</protein>
<dbReference type="Pfam" id="PF09731">
    <property type="entry name" value="Mitofilin"/>
    <property type="match status" value="1"/>
</dbReference>
<name>A0A0C3KHB2_PISTI</name>
<dbReference type="InParanoid" id="A0A0C3KHB2"/>
<evidence type="ECO:0000313" key="15">
    <source>
        <dbReference type="Proteomes" id="UP000054217"/>
    </source>
</evidence>
<comment type="subcellular location">
    <subcellularLocation>
        <location evidence="1 11">Mitochondrion inner membrane</location>
        <topology evidence="1 11">Single-pass membrane protein</topology>
    </subcellularLocation>
</comment>
<evidence type="ECO:0000256" key="10">
    <source>
        <dbReference type="ARBA" id="ARBA00025571"/>
    </source>
</evidence>
<dbReference type="HOGENOM" id="CLU_008024_1_1_1"/>
<dbReference type="Proteomes" id="UP000054217">
    <property type="component" value="Unassembled WGS sequence"/>
</dbReference>
<evidence type="ECO:0000256" key="2">
    <source>
        <dbReference type="ARBA" id="ARBA00010877"/>
    </source>
</evidence>
<dbReference type="OrthoDB" id="10261039at2759"/>